<dbReference type="GO" id="GO:0016787">
    <property type="term" value="F:hydrolase activity"/>
    <property type="evidence" value="ECO:0007669"/>
    <property type="project" value="UniProtKB-KW"/>
</dbReference>
<dbReference type="InterPro" id="IPR000836">
    <property type="entry name" value="PRTase_dom"/>
</dbReference>
<keyword evidence="5" id="KW-0238">DNA-binding</keyword>
<dbReference type="RefSeq" id="WP_092740671.1">
    <property type="nucleotide sequence ID" value="NZ_FMZC01000002.1"/>
</dbReference>
<dbReference type="GO" id="GO:0006310">
    <property type="term" value="P:DNA recombination"/>
    <property type="evidence" value="ECO:0007669"/>
    <property type="project" value="TreeGrafter"/>
</dbReference>
<name>A0A1G6M7T7_9BURK</name>
<protein>
    <recommendedName>
        <fullName evidence="8">DNA 3'-5' helicase</fullName>
        <ecNumber evidence="8">5.6.2.4</ecNumber>
    </recommendedName>
</protein>
<evidence type="ECO:0000313" key="11">
    <source>
        <dbReference type="EMBL" id="SDC51046.1"/>
    </source>
</evidence>
<dbReference type="GO" id="GO:0005524">
    <property type="term" value="F:ATP binding"/>
    <property type="evidence" value="ECO:0007669"/>
    <property type="project" value="UniProtKB-KW"/>
</dbReference>
<keyword evidence="12" id="KW-1185">Reference proteome</keyword>
<dbReference type="Pfam" id="PF00270">
    <property type="entry name" value="DEAD"/>
    <property type="match status" value="1"/>
</dbReference>
<dbReference type="InterPro" id="IPR027417">
    <property type="entry name" value="P-loop_NTPase"/>
</dbReference>
<keyword evidence="6" id="KW-0413">Isomerase</keyword>
<dbReference type="PROSITE" id="PS00690">
    <property type="entry name" value="DEAH_ATP_HELICASE"/>
    <property type="match status" value="1"/>
</dbReference>
<dbReference type="InterPro" id="IPR011545">
    <property type="entry name" value="DEAD/DEAH_box_helicase_dom"/>
</dbReference>
<keyword evidence="3" id="KW-0378">Hydrolase</keyword>
<dbReference type="Gene3D" id="3.40.50.2020">
    <property type="match status" value="1"/>
</dbReference>
<evidence type="ECO:0000256" key="5">
    <source>
        <dbReference type="ARBA" id="ARBA00023125"/>
    </source>
</evidence>
<evidence type="ECO:0000256" key="6">
    <source>
        <dbReference type="ARBA" id="ARBA00023235"/>
    </source>
</evidence>
<proteinExistence type="inferred from homology"/>
<evidence type="ECO:0000259" key="10">
    <source>
        <dbReference type="PROSITE" id="PS51194"/>
    </source>
</evidence>
<dbReference type="GO" id="GO:0043138">
    <property type="term" value="F:3'-5' DNA helicase activity"/>
    <property type="evidence" value="ECO:0007669"/>
    <property type="project" value="UniProtKB-EC"/>
</dbReference>
<comment type="similarity">
    <text evidence="1">Belongs to the helicase family. RecQ subfamily.</text>
</comment>
<dbReference type="GO" id="GO:0005737">
    <property type="term" value="C:cytoplasm"/>
    <property type="evidence" value="ECO:0007669"/>
    <property type="project" value="TreeGrafter"/>
</dbReference>
<evidence type="ECO:0000256" key="7">
    <source>
        <dbReference type="ARBA" id="ARBA00034617"/>
    </source>
</evidence>
<reference evidence="11 12" key="1">
    <citation type="submission" date="2016-10" db="EMBL/GenBank/DDBJ databases">
        <authorList>
            <person name="de Groot N.N."/>
        </authorList>
    </citation>
    <scope>NUCLEOTIDE SEQUENCE [LARGE SCALE GENOMIC DNA]</scope>
    <source>
        <strain evidence="11 12">DSM 16619</strain>
    </source>
</reference>
<comment type="catalytic activity">
    <reaction evidence="7">
        <text>Couples ATP hydrolysis with the unwinding of duplex DNA by translocating in the 3'-5' direction.</text>
        <dbReference type="EC" id="5.6.2.4"/>
    </reaction>
</comment>
<evidence type="ECO:0000256" key="1">
    <source>
        <dbReference type="ARBA" id="ARBA00005446"/>
    </source>
</evidence>
<dbReference type="GO" id="GO:0043590">
    <property type="term" value="C:bacterial nucleoid"/>
    <property type="evidence" value="ECO:0007669"/>
    <property type="project" value="TreeGrafter"/>
</dbReference>
<dbReference type="InterPro" id="IPR029057">
    <property type="entry name" value="PRTase-like"/>
</dbReference>
<evidence type="ECO:0000256" key="4">
    <source>
        <dbReference type="ARBA" id="ARBA00022840"/>
    </source>
</evidence>
<dbReference type="Proteomes" id="UP000198781">
    <property type="component" value="Unassembled WGS sequence"/>
</dbReference>
<evidence type="ECO:0000256" key="3">
    <source>
        <dbReference type="ARBA" id="ARBA00022801"/>
    </source>
</evidence>
<dbReference type="OrthoDB" id="9760034at2"/>
<evidence type="ECO:0000256" key="2">
    <source>
        <dbReference type="ARBA" id="ARBA00022741"/>
    </source>
</evidence>
<dbReference type="PROSITE" id="PS51194">
    <property type="entry name" value="HELICASE_CTER"/>
    <property type="match status" value="1"/>
</dbReference>
<dbReference type="InterPro" id="IPR002464">
    <property type="entry name" value="DNA/RNA_helicase_DEAH_CS"/>
</dbReference>
<dbReference type="InterPro" id="IPR001650">
    <property type="entry name" value="Helicase_C-like"/>
</dbReference>
<evidence type="ECO:0000256" key="8">
    <source>
        <dbReference type="ARBA" id="ARBA00034808"/>
    </source>
</evidence>
<dbReference type="InterPro" id="IPR014001">
    <property type="entry name" value="Helicase_ATP-bd"/>
</dbReference>
<feature type="domain" description="Helicase ATP-binding" evidence="9">
    <location>
        <begin position="33"/>
        <end position="207"/>
    </location>
</feature>
<dbReference type="GO" id="GO:0003677">
    <property type="term" value="F:DNA binding"/>
    <property type="evidence" value="ECO:0007669"/>
    <property type="project" value="UniProtKB-KW"/>
</dbReference>
<dbReference type="PANTHER" id="PTHR13710">
    <property type="entry name" value="DNA HELICASE RECQ FAMILY MEMBER"/>
    <property type="match status" value="1"/>
</dbReference>
<accession>A0A1G6M7T7</accession>
<keyword evidence="4" id="KW-0067">ATP-binding</keyword>
<dbReference type="SMART" id="SM00487">
    <property type="entry name" value="DEXDc"/>
    <property type="match status" value="1"/>
</dbReference>
<gene>
    <name evidence="11" type="ORF">SAMN05192589_102335</name>
</gene>
<dbReference type="GO" id="GO:0030894">
    <property type="term" value="C:replisome"/>
    <property type="evidence" value="ECO:0007669"/>
    <property type="project" value="TreeGrafter"/>
</dbReference>
<dbReference type="PANTHER" id="PTHR13710:SF105">
    <property type="entry name" value="ATP-DEPENDENT DNA HELICASE Q1"/>
    <property type="match status" value="1"/>
</dbReference>
<dbReference type="STRING" id="187868.SAMN05192589_102335"/>
<keyword evidence="11" id="KW-0347">Helicase</keyword>
<feature type="domain" description="Helicase C-terminal" evidence="10">
    <location>
        <begin position="233"/>
        <end position="405"/>
    </location>
</feature>
<dbReference type="GO" id="GO:0006281">
    <property type="term" value="P:DNA repair"/>
    <property type="evidence" value="ECO:0007669"/>
    <property type="project" value="TreeGrafter"/>
</dbReference>
<keyword evidence="2" id="KW-0547">Nucleotide-binding</keyword>
<dbReference type="AlphaFoldDB" id="A0A1G6M7T7"/>
<sequence length="691" mass="75536">MKYNQARALQILREGSGNPDATFRDSQEDAIRHLVTGAEGRLLVIQKTGWGKSFVYFIAAKLIREQGGGPTLLVSPLLALMRDQEMAAERMQVTARAVNSTNRMEWAEIAKKIEAGKIDVLMFHPKQLANADFQASLLAKIPNVSMLVVDEAHCISDWGHDFVPEYKLVTRLISTLPSNLPVLATTATANERVSGDLERILGPNLQVKRGSLNRPSITLQTITFASDAERLAWLAQTVHALPGSGIIYALTKAQVQYIVSWLTHCGLLVQGYTSDSVDRAGLEQALKQNKIKALVATSALGMGYDKPDLTFVINYQPPSSVVHYYQQVGRAGRAIDDARGVVLAVKNQLDINTYFIESAFPRPDDVTAVMEALDTAGDDGLSVPALQEIINLSKGRIDKTLTALAIESPAPIVKEDSSWKVTGSKLAGSFWETAERVTDLRRTEHAQMKEYMALTDGHMKFLVAALDGDAMTIEAPRSQPLPTAVDPAFVAEAERYMKDTSLPIKARKRWSDGGLDGYGLRGNIAENLRAGDGFALSMYGTAGWGDIVRDARYVREQFGDDLVKACAELVRRAAFKPAPEWVTCIPSLNNPGLVPSFAKRLAAELGLPFHAALTKVKHTSAQKSMQNSSQQARNLDQSLEFSDFDDKVGPVLLVDDIVNSGWTFTIGAWLLRSNGCGEVWPLALAKTGNEE</sequence>
<dbReference type="EC" id="5.6.2.4" evidence="8"/>
<dbReference type="Pfam" id="PF00271">
    <property type="entry name" value="Helicase_C"/>
    <property type="match status" value="1"/>
</dbReference>
<organism evidence="11 12">
    <name type="scientific">Paracidovorax valerianellae</name>
    <dbReference type="NCBI Taxonomy" id="187868"/>
    <lineage>
        <taxon>Bacteria</taxon>
        <taxon>Pseudomonadati</taxon>
        <taxon>Pseudomonadota</taxon>
        <taxon>Betaproteobacteria</taxon>
        <taxon>Burkholderiales</taxon>
        <taxon>Comamonadaceae</taxon>
        <taxon>Paracidovorax</taxon>
    </lineage>
</organism>
<dbReference type="GO" id="GO:0009378">
    <property type="term" value="F:four-way junction helicase activity"/>
    <property type="evidence" value="ECO:0007669"/>
    <property type="project" value="TreeGrafter"/>
</dbReference>
<dbReference type="SMART" id="SM00490">
    <property type="entry name" value="HELICc"/>
    <property type="match status" value="1"/>
</dbReference>
<dbReference type="CDD" id="cd06223">
    <property type="entry name" value="PRTases_typeI"/>
    <property type="match status" value="1"/>
</dbReference>
<dbReference type="Gene3D" id="3.40.50.300">
    <property type="entry name" value="P-loop containing nucleotide triphosphate hydrolases"/>
    <property type="match status" value="2"/>
</dbReference>
<evidence type="ECO:0000313" key="12">
    <source>
        <dbReference type="Proteomes" id="UP000198781"/>
    </source>
</evidence>
<dbReference type="EMBL" id="FMZC01000002">
    <property type="protein sequence ID" value="SDC51046.1"/>
    <property type="molecule type" value="Genomic_DNA"/>
</dbReference>
<dbReference type="PROSITE" id="PS51192">
    <property type="entry name" value="HELICASE_ATP_BIND_1"/>
    <property type="match status" value="1"/>
</dbReference>
<evidence type="ECO:0000259" key="9">
    <source>
        <dbReference type="PROSITE" id="PS51192"/>
    </source>
</evidence>
<dbReference type="SUPFAM" id="SSF52540">
    <property type="entry name" value="P-loop containing nucleoside triphosphate hydrolases"/>
    <property type="match status" value="1"/>
</dbReference>
<dbReference type="SUPFAM" id="SSF53271">
    <property type="entry name" value="PRTase-like"/>
    <property type="match status" value="1"/>
</dbReference>